<dbReference type="Pfam" id="PF11553">
    <property type="entry name" value="DUF3231"/>
    <property type="match status" value="1"/>
</dbReference>
<keyword evidence="2" id="KW-1185">Reference proteome</keyword>
<dbReference type="InterPro" id="IPR012347">
    <property type="entry name" value="Ferritin-like"/>
</dbReference>
<protein>
    <submittedName>
        <fullName evidence="1">Membrane protein</fullName>
    </submittedName>
</protein>
<dbReference type="STRING" id="54914.AV540_13610"/>
<dbReference type="AlphaFoldDB" id="A0A4Y3PRE6"/>
<dbReference type="InterPro" id="IPR021617">
    <property type="entry name" value="DUF3231"/>
</dbReference>
<evidence type="ECO:0000313" key="1">
    <source>
        <dbReference type="EMBL" id="GEB35515.1"/>
    </source>
</evidence>
<reference evidence="1 2" key="1">
    <citation type="submission" date="2019-06" db="EMBL/GenBank/DDBJ databases">
        <title>Whole genome shotgun sequence of Brevibacillus parabrevis NBRC 12334.</title>
        <authorList>
            <person name="Hosoyama A."/>
            <person name="Uohara A."/>
            <person name="Ohji S."/>
            <person name="Ichikawa N."/>
        </authorList>
    </citation>
    <scope>NUCLEOTIDE SEQUENCE [LARGE SCALE GENOMIC DNA]</scope>
    <source>
        <strain evidence="1 2">NBRC 12334</strain>
    </source>
</reference>
<dbReference type="GeneID" id="87614471"/>
<comment type="caution">
    <text evidence="1">The sequence shown here is derived from an EMBL/GenBank/DDBJ whole genome shotgun (WGS) entry which is preliminary data.</text>
</comment>
<gene>
    <name evidence="1" type="primary">yvdQ</name>
    <name evidence="1" type="ORF">BPA01_50950</name>
</gene>
<dbReference type="EMBL" id="BJMH01000044">
    <property type="protein sequence ID" value="GEB35515.1"/>
    <property type="molecule type" value="Genomic_DNA"/>
</dbReference>
<name>A0A4Y3PRE6_BREPA</name>
<dbReference type="Gene3D" id="1.20.1260.10">
    <property type="match status" value="1"/>
</dbReference>
<dbReference type="Proteomes" id="UP000316882">
    <property type="component" value="Unassembled WGS sequence"/>
</dbReference>
<dbReference type="RefSeq" id="WP_122963108.1">
    <property type="nucleotide sequence ID" value="NZ_BJMH01000044.1"/>
</dbReference>
<accession>A0A4Y3PRE6</accession>
<sequence length="172" mass="18963">MGIFGDNSKQEPLHYGEVFGVWVYLATTKALLAGYQTAMNHAGDTDLKDFLEDIMQTMKKEIDQLEDVLKINGVALPPSPPDRPLADRSSIPVGARLNDSEIALGIARDIAGGLLTCSQVMSQSLREDIGLMFAEFHFAKAHSGFRLQRILKEKGWLISPPLHMHAPELAHV</sequence>
<proteinExistence type="predicted"/>
<organism evidence="1 2">
    <name type="scientific">Brevibacillus parabrevis</name>
    <dbReference type="NCBI Taxonomy" id="54914"/>
    <lineage>
        <taxon>Bacteria</taxon>
        <taxon>Bacillati</taxon>
        <taxon>Bacillota</taxon>
        <taxon>Bacilli</taxon>
        <taxon>Bacillales</taxon>
        <taxon>Paenibacillaceae</taxon>
        <taxon>Brevibacillus</taxon>
    </lineage>
</organism>
<evidence type="ECO:0000313" key="2">
    <source>
        <dbReference type="Proteomes" id="UP000316882"/>
    </source>
</evidence>